<keyword evidence="3" id="KW-1185">Reference proteome</keyword>
<comment type="caution">
    <text evidence="2">The sequence shown here is derived from an EMBL/GenBank/DDBJ whole genome shotgun (WGS) entry which is preliminary data.</text>
</comment>
<accession>A0ABW1GI31</accession>
<evidence type="ECO:0000313" key="2">
    <source>
        <dbReference type="EMBL" id="MFC5914489.1"/>
    </source>
</evidence>
<organism evidence="2 3">
    <name type="scientific">Streptomyces pulveraceus</name>
    <dbReference type="NCBI Taxonomy" id="68258"/>
    <lineage>
        <taxon>Bacteria</taxon>
        <taxon>Bacillati</taxon>
        <taxon>Actinomycetota</taxon>
        <taxon>Actinomycetes</taxon>
        <taxon>Kitasatosporales</taxon>
        <taxon>Streptomycetaceae</taxon>
        <taxon>Streptomyces</taxon>
    </lineage>
</organism>
<gene>
    <name evidence="2" type="ORF">ACFP1B_13755</name>
</gene>
<dbReference type="Proteomes" id="UP001596200">
    <property type="component" value="Unassembled WGS sequence"/>
</dbReference>
<proteinExistence type="predicted"/>
<name>A0ABW1GI31_9ACTN</name>
<dbReference type="EMBL" id="JBHSPU010000013">
    <property type="protein sequence ID" value="MFC5914489.1"/>
    <property type="molecule type" value="Genomic_DNA"/>
</dbReference>
<evidence type="ECO:0000313" key="3">
    <source>
        <dbReference type="Proteomes" id="UP001596200"/>
    </source>
</evidence>
<dbReference type="RefSeq" id="WP_344514762.1">
    <property type="nucleotide sequence ID" value="NZ_BAAATU010000031.1"/>
</dbReference>
<feature type="region of interest" description="Disordered" evidence="1">
    <location>
        <begin position="176"/>
        <end position="197"/>
    </location>
</feature>
<reference evidence="3" key="1">
    <citation type="journal article" date="2019" name="Int. J. Syst. Evol. Microbiol.">
        <title>The Global Catalogue of Microorganisms (GCM) 10K type strain sequencing project: providing services to taxonomists for standard genome sequencing and annotation.</title>
        <authorList>
            <consortium name="The Broad Institute Genomics Platform"/>
            <consortium name="The Broad Institute Genome Sequencing Center for Infectious Disease"/>
            <person name="Wu L."/>
            <person name="Ma J."/>
        </authorList>
    </citation>
    <scope>NUCLEOTIDE SEQUENCE [LARGE SCALE GENOMIC DNA]</scope>
    <source>
        <strain evidence="3">JCM 4147</strain>
    </source>
</reference>
<protein>
    <submittedName>
        <fullName evidence="2">Uncharacterized protein</fullName>
    </submittedName>
</protein>
<evidence type="ECO:0000256" key="1">
    <source>
        <dbReference type="SAM" id="MobiDB-lite"/>
    </source>
</evidence>
<sequence length="197" mass="22391">MTSSASTAPIEHHQFRLDHLAAFLRESKSIQDAWNVYSDEQTDIDGVPYDEHDYAMHQDRRHADTWRAFEQVRYGGETLLATAEHQLQQLPAHKIQARWVWELGTLHTALERLRTLQSEWVEYRDSLSASTGPGTDQYDDPLADRNADAWTYLDDWATHGQSILDIHVAARQAPPPLTTRAPVQGPAPAARTATVRR</sequence>
<feature type="compositionally biased region" description="Low complexity" evidence="1">
    <location>
        <begin position="186"/>
        <end position="197"/>
    </location>
</feature>